<evidence type="ECO:0000256" key="1">
    <source>
        <dbReference type="SAM" id="MobiDB-lite"/>
    </source>
</evidence>
<evidence type="ECO:0000313" key="2">
    <source>
        <dbReference type="EMBL" id="CAA9331364.1"/>
    </source>
</evidence>
<gene>
    <name evidence="2" type="ORF">AVDCRST_MAG11-2490</name>
</gene>
<dbReference type="AlphaFoldDB" id="A0A6J4LFH8"/>
<feature type="compositionally biased region" description="Basic and acidic residues" evidence="1">
    <location>
        <begin position="110"/>
        <end position="126"/>
    </location>
</feature>
<sequence>AARIRPRPRRPRDGRRHPRPPARLGAPARLAVGGRGALGGAPPLPGGGRRARPLARARLRPRPGARGVARRRGAPPRAPQPPVDPDHLPLLVGAERGAPRARLPAPLARGADRGGAPRRERARGDALLRAAPAHDRVDARLRALRGRDPRRSLAAHRVGHAGRPLLATRLGVGDAARRDPRRLPPRPDADGRAPRVAGRPVDPHGRERPVAARRHRLRGAVRRSAAGHRHAADLARLPRVPRRARPGARPRPRRRPRRALPHRVGAAARARPGGGEHAHGDGRERLDALADGHAQHRGGAAAVGARRRLRGALAARRRDLRLGVAGARPHARARGRPQDAPPAGGRRRGRGAPVPTRGAARRPARPPGDRPDLRLGQQRRRRLVHDGAGRGRVARRARAPRGPAPARRRRRAGGAAARWA</sequence>
<name>A0A6J4LFH8_9BACT</name>
<protein>
    <submittedName>
        <fullName evidence="2">Uncharacterized protein</fullName>
    </submittedName>
</protein>
<feature type="compositionally biased region" description="Basic and acidic residues" evidence="1">
    <location>
        <begin position="175"/>
        <end position="193"/>
    </location>
</feature>
<proteinExistence type="predicted"/>
<feature type="compositionally biased region" description="Basic residues" evidence="1">
    <location>
        <begin position="49"/>
        <end position="74"/>
    </location>
</feature>
<feature type="compositionally biased region" description="Low complexity" evidence="1">
    <location>
        <begin position="22"/>
        <end position="32"/>
    </location>
</feature>
<feature type="compositionally biased region" description="Low complexity" evidence="1">
    <location>
        <begin position="88"/>
        <end position="109"/>
    </location>
</feature>
<feature type="non-terminal residue" evidence="2">
    <location>
        <position position="420"/>
    </location>
</feature>
<organism evidence="2">
    <name type="scientific">uncultured Gemmatimonadaceae bacterium</name>
    <dbReference type="NCBI Taxonomy" id="246130"/>
    <lineage>
        <taxon>Bacteria</taxon>
        <taxon>Pseudomonadati</taxon>
        <taxon>Gemmatimonadota</taxon>
        <taxon>Gemmatimonadia</taxon>
        <taxon>Gemmatimonadales</taxon>
        <taxon>Gemmatimonadaceae</taxon>
        <taxon>environmental samples</taxon>
    </lineage>
</organism>
<feature type="region of interest" description="Disordered" evidence="1">
    <location>
        <begin position="152"/>
        <end position="282"/>
    </location>
</feature>
<dbReference type="EMBL" id="CADCTU010000561">
    <property type="protein sequence ID" value="CAA9331364.1"/>
    <property type="molecule type" value="Genomic_DNA"/>
</dbReference>
<feature type="region of interest" description="Disordered" evidence="1">
    <location>
        <begin position="320"/>
        <end position="420"/>
    </location>
</feature>
<feature type="compositionally biased region" description="Basic residues" evidence="1">
    <location>
        <begin position="239"/>
        <end position="261"/>
    </location>
</feature>
<feature type="compositionally biased region" description="Basic and acidic residues" evidence="1">
    <location>
        <begin position="201"/>
        <end position="210"/>
    </location>
</feature>
<reference evidence="2" key="1">
    <citation type="submission" date="2020-02" db="EMBL/GenBank/DDBJ databases">
        <authorList>
            <person name="Meier V. D."/>
        </authorList>
    </citation>
    <scope>NUCLEOTIDE SEQUENCE</scope>
    <source>
        <strain evidence="2">AVDCRST_MAG11</strain>
    </source>
</reference>
<feature type="non-terminal residue" evidence="2">
    <location>
        <position position="1"/>
    </location>
</feature>
<accession>A0A6J4LFH8</accession>
<feature type="region of interest" description="Disordered" evidence="1">
    <location>
        <begin position="1"/>
        <end position="126"/>
    </location>
</feature>
<feature type="compositionally biased region" description="Basic residues" evidence="1">
    <location>
        <begin position="1"/>
        <end position="20"/>
    </location>
</feature>
<feature type="compositionally biased region" description="Basic residues" evidence="1">
    <location>
        <begin position="211"/>
        <end position="229"/>
    </location>
</feature>
<feature type="compositionally biased region" description="Low complexity" evidence="1">
    <location>
        <begin position="262"/>
        <end position="271"/>
    </location>
</feature>